<proteinExistence type="predicted"/>
<dbReference type="Gene3D" id="3.20.20.80">
    <property type="entry name" value="Glycosidases"/>
    <property type="match status" value="1"/>
</dbReference>
<dbReference type="SUPFAM" id="SSF51445">
    <property type="entry name" value="(Trans)glycosidases"/>
    <property type="match status" value="1"/>
</dbReference>
<dbReference type="RefSeq" id="WP_284244967.1">
    <property type="nucleotide sequence ID" value="NZ_BSST01000001.1"/>
</dbReference>
<comment type="caution">
    <text evidence="2">The sequence shown here is derived from an EMBL/GenBank/DDBJ whole genome shotgun (WGS) entry which is preliminary data.</text>
</comment>
<evidence type="ECO:0000313" key="2">
    <source>
        <dbReference type="EMBL" id="GLX79074.1"/>
    </source>
</evidence>
<sequence>MKQWLEQFFKQRSLFTAAVMTTALLSVTGCKPQTGQSLQTEQPSPIQQTTLTITAKQLKPYSQRPIEDEVFYFVLPDRFYNGNTANDQGDINIPISYGGFEPSNPMAYHGGDLKGLTEKLDYIEQLGVTSIWLTPILRNQAVQGDISGYHGYWVLDFTEIDPHLGSNDDLKQLIAQAHQRNIKIFFDIITNHTADVVKYKECHGEDGTGWSESGEPCPYISLAEMAEGKRYHTVIQKGNENLKTPSWLNEPVHYHNQGDSTFEGENSLNGDFFGLDDLNTESPDVVTGMIAIYKNIISEFKPDGFRIDTVKHVNIEFWQQFVPALKAHATEQGIENFFMFGEVYSGDPKELSKFTNQGKLPSVLDFGLQSALYQTLIEEKSGSVFANLFAQDTLYPDANQLLNFTGNHDMGRFAYLLKRSNKFSQQEIIVRLKLASAISFFVRGVPVIYYGDEQGFVGTGDNHQARQDMMSSKVNAYNRQTLLMTDATTADNNFDQAHPLFKYHAELASVYHQHPTLKRAQQKLLFTNSESGLVVLEKSDKNGIYLIAFNTANNQKTTELALDSSYQLIYQSTPLASENLLNNNTLTLPPLTLAIFKAK</sequence>
<dbReference type="PROSITE" id="PS51257">
    <property type="entry name" value="PROKAR_LIPOPROTEIN"/>
    <property type="match status" value="1"/>
</dbReference>
<reference evidence="2 3" key="1">
    <citation type="submission" date="2023-03" db="EMBL/GenBank/DDBJ databases">
        <title>Draft genome sequence of Thalassotalea insulae KCTC 62186T.</title>
        <authorList>
            <person name="Sawabe T."/>
        </authorList>
    </citation>
    <scope>NUCLEOTIDE SEQUENCE [LARGE SCALE GENOMIC DNA]</scope>
    <source>
        <strain evidence="2 3">KCTC 62186</strain>
    </source>
</reference>
<dbReference type="InterPro" id="IPR017853">
    <property type="entry name" value="GH"/>
</dbReference>
<accession>A0ABQ6GV51</accession>
<protein>
    <recommendedName>
        <fullName evidence="1">Glycosyl hydrolase family 13 catalytic domain-containing protein</fullName>
    </recommendedName>
</protein>
<gene>
    <name evidence="2" type="ORF">tinsulaeT_24140</name>
</gene>
<dbReference type="Pfam" id="PF00128">
    <property type="entry name" value="Alpha-amylase"/>
    <property type="match status" value="1"/>
</dbReference>
<dbReference type="EMBL" id="BSST01000001">
    <property type="protein sequence ID" value="GLX79074.1"/>
    <property type="molecule type" value="Genomic_DNA"/>
</dbReference>
<dbReference type="CDD" id="cd11339">
    <property type="entry name" value="AmyAc_bac_CMD_like_2"/>
    <property type="match status" value="1"/>
</dbReference>
<dbReference type="InterPro" id="IPR006047">
    <property type="entry name" value="GH13_cat_dom"/>
</dbReference>
<dbReference type="PANTHER" id="PTHR10357">
    <property type="entry name" value="ALPHA-AMYLASE FAMILY MEMBER"/>
    <property type="match status" value="1"/>
</dbReference>
<dbReference type="SMART" id="SM00642">
    <property type="entry name" value="Aamy"/>
    <property type="match status" value="1"/>
</dbReference>
<keyword evidence="3" id="KW-1185">Reference proteome</keyword>
<dbReference type="Proteomes" id="UP001157186">
    <property type="component" value="Unassembled WGS sequence"/>
</dbReference>
<organism evidence="2 3">
    <name type="scientific">Thalassotalea insulae</name>
    <dbReference type="NCBI Taxonomy" id="2056778"/>
    <lineage>
        <taxon>Bacteria</taxon>
        <taxon>Pseudomonadati</taxon>
        <taxon>Pseudomonadota</taxon>
        <taxon>Gammaproteobacteria</taxon>
        <taxon>Alteromonadales</taxon>
        <taxon>Colwelliaceae</taxon>
        <taxon>Thalassotalea</taxon>
    </lineage>
</organism>
<evidence type="ECO:0000313" key="3">
    <source>
        <dbReference type="Proteomes" id="UP001157186"/>
    </source>
</evidence>
<dbReference type="PANTHER" id="PTHR10357:SF209">
    <property type="entry name" value="PERIPLASMIC ALPHA-AMYLASE"/>
    <property type="match status" value="1"/>
</dbReference>
<feature type="domain" description="Glycosyl hydrolase family 13 catalytic" evidence="1">
    <location>
        <begin position="73"/>
        <end position="495"/>
    </location>
</feature>
<name>A0ABQ6GV51_9GAMM</name>
<evidence type="ECO:0000259" key="1">
    <source>
        <dbReference type="SMART" id="SM00642"/>
    </source>
</evidence>